<name>A0ABR4JY13_9EURO</name>
<reference evidence="1 2" key="1">
    <citation type="submission" date="2024-07" db="EMBL/GenBank/DDBJ databases">
        <title>Section-level genome sequencing and comparative genomics of Aspergillus sections Usti and Cavernicolus.</title>
        <authorList>
            <consortium name="Lawrence Berkeley National Laboratory"/>
            <person name="Nybo J.L."/>
            <person name="Vesth T.C."/>
            <person name="Theobald S."/>
            <person name="Frisvad J.C."/>
            <person name="Larsen T.O."/>
            <person name="Kjaerboelling I."/>
            <person name="Rothschild-Mancinelli K."/>
            <person name="Lyhne E.K."/>
            <person name="Kogle M.E."/>
            <person name="Barry K."/>
            <person name="Clum A."/>
            <person name="Na H."/>
            <person name="Ledsgaard L."/>
            <person name="Lin J."/>
            <person name="Lipzen A."/>
            <person name="Kuo A."/>
            <person name="Riley R."/>
            <person name="Mondo S."/>
            <person name="LaButti K."/>
            <person name="Haridas S."/>
            <person name="Pangalinan J."/>
            <person name="Salamov A.A."/>
            <person name="Simmons B.A."/>
            <person name="Magnuson J.K."/>
            <person name="Chen J."/>
            <person name="Drula E."/>
            <person name="Henrissat B."/>
            <person name="Wiebenga A."/>
            <person name="Lubbers R.J."/>
            <person name="Gomes A.C."/>
            <person name="Macurrencykelacurrency M.R."/>
            <person name="Stajich J."/>
            <person name="Grigoriev I.V."/>
            <person name="Mortensen U.H."/>
            <person name="De vries R.P."/>
            <person name="Baker S.E."/>
            <person name="Andersen M.R."/>
        </authorList>
    </citation>
    <scope>NUCLEOTIDE SEQUENCE [LARGE SCALE GENOMIC DNA]</scope>
    <source>
        <strain evidence="1 2">CBS 756.74</strain>
    </source>
</reference>
<organism evidence="1 2">
    <name type="scientific">Aspergillus pseudodeflectus</name>
    <dbReference type="NCBI Taxonomy" id="176178"/>
    <lineage>
        <taxon>Eukaryota</taxon>
        <taxon>Fungi</taxon>
        <taxon>Dikarya</taxon>
        <taxon>Ascomycota</taxon>
        <taxon>Pezizomycotina</taxon>
        <taxon>Eurotiomycetes</taxon>
        <taxon>Eurotiomycetidae</taxon>
        <taxon>Eurotiales</taxon>
        <taxon>Aspergillaceae</taxon>
        <taxon>Aspergillus</taxon>
        <taxon>Aspergillus subgen. Nidulantes</taxon>
    </lineage>
</organism>
<dbReference type="EMBL" id="JBFXLR010000039">
    <property type="protein sequence ID" value="KAL2844936.1"/>
    <property type="molecule type" value="Genomic_DNA"/>
</dbReference>
<dbReference type="Proteomes" id="UP001610444">
    <property type="component" value="Unassembled WGS sequence"/>
</dbReference>
<evidence type="ECO:0000313" key="2">
    <source>
        <dbReference type="Proteomes" id="UP001610444"/>
    </source>
</evidence>
<proteinExistence type="predicted"/>
<evidence type="ECO:0000313" key="1">
    <source>
        <dbReference type="EMBL" id="KAL2844936.1"/>
    </source>
</evidence>
<dbReference type="RefSeq" id="XP_070896402.1">
    <property type="nucleotide sequence ID" value="XM_071041013.1"/>
</dbReference>
<accession>A0ABR4JY13</accession>
<comment type="caution">
    <text evidence="1">The sequence shown here is derived from an EMBL/GenBank/DDBJ whole genome shotgun (WGS) entry which is preliminary data.</text>
</comment>
<keyword evidence="2" id="KW-1185">Reference proteome</keyword>
<dbReference type="GeneID" id="98156177"/>
<protein>
    <submittedName>
        <fullName evidence="1">Uncharacterized protein</fullName>
    </submittedName>
</protein>
<sequence>MMKKRGQVKMTADAIHPAARSYLTRKGFVNDEDVRRRWYNEARMVLFGVGELRHEMGCLWRS</sequence>
<gene>
    <name evidence="1" type="ORF">BJX68DRAFT_242599</name>
</gene>